<dbReference type="PANTHER" id="PTHR11609">
    <property type="entry name" value="PURINE BIOSYNTHESIS PROTEIN 6/7, PUR6/7"/>
    <property type="match status" value="1"/>
</dbReference>
<gene>
    <name evidence="7" type="ORF">EDD18DRAFT_1343958</name>
</gene>
<reference evidence="7" key="1">
    <citation type="submission" date="2023-06" db="EMBL/GenBank/DDBJ databases">
        <authorList>
            <consortium name="Lawrence Berkeley National Laboratory"/>
            <person name="Ahrendt S."/>
            <person name="Sahu N."/>
            <person name="Indic B."/>
            <person name="Wong-Bajracharya J."/>
            <person name="Merenyi Z."/>
            <person name="Ke H.-M."/>
            <person name="Monk M."/>
            <person name="Kocsube S."/>
            <person name="Drula E."/>
            <person name="Lipzen A."/>
            <person name="Balint B."/>
            <person name="Henrissat B."/>
            <person name="Andreopoulos B."/>
            <person name="Martin F.M."/>
            <person name="Harder C.B."/>
            <person name="Rigling D."/>
            <person name="Ford K.L."/>
            <person name="Foster G.D."/>
            <person name="Pangilinan J."/>
            <person name="Papanicolaou A."/>
            <person name="Barry K."/>
            <person name="LaButti K."/>
            <person name="Viragh M."/>
            <person name="Koriabine M."/>
            <person name="Yan M."/>
            <person name="Riley R."/>
            <person name="Champramary S."/>
            <person name="Plett K.L."/>
            <person name="Tsai I.J."/>
            <person name="Slot J."/>
            <person name="Sipos G."/>
            <person name="Plett J."/>
            <person name="Nagy L.G."/>
            <person name="Grigoriev I.V."/>
        </authorList>
    </citation>
    <scope>NUCLEOTIDE SEQUENCE</scope>
    <source>
        <strain evidence="7">HWK02</strain>
    </source>
</reference>
<evidence type="ECO:0000313" key="8">
    <source>
        <dbReference type="Proteomes" id="UP001175228"/>
    </source>
</evidence>
<evidence type="ECO:0000259" key="6">
    <source>
        <dbReference type="SMART" id="SM01001"/>
    </source>
</evidence>
<dbReference type="InterPro" id="IPR011054">
    <property type="entry name" value="Rudment_hybrid_motif"/>
</dbReference>
<evidence type="ECO:0000256" key="3">
    <source>
        <dbReference type="ARBA" id="ARBA00021059"/>
    </source>
</evidence>
<dbReference type="SUPFAM" id="SSF52255">
    <property type="entry name" value="N5-CAIR mutase (phosphoribosylaminoimidazole carboxylase, PurE)"/>
    <property type="match status" value="1"/>
</dbReference>
<dbReference type="Pfam" id="PF02222">
    <property type="entry name" value="ATP-grasp"/>
    <property type="match status" value="1"/>
</dbReference>
<dbReference type="EMBL" id="JAUEPU010000002">
    <property type="protein sequence ID" value="KAK0505137.1"/>
    <property type="molecule type" value="Genomic_DNA"/>
</dbReference>
<dbReference type="Gene3D" id="3.40.50.1970">
    <property type="match status" value="1"/>
</dbReference>
<dbReference type="GO" id="GO:0005524">
    <property type="term" value="F:ATP binding"/>
    <property type="evidence" value="ECO:0007669"/>
    <property type="project" value="UniProtKB-KW"/>
</dbReference>
<dbReference type="PANTHER" id="PTHR11609:SF5">
    <property type="entry name" value="PHOSPHORIBOSYLAMINOIMIDAZOLE CARBOXYLASE"/>
    <property type="match status" value="1"/>
</dbReference>
<dbReference type="InterPro" id="IPR000031">
    <property type="entry name" value="PurE_dom"/>
</dbReference>
<accession>A0AA39UVL3</accession>
<proteinExistence type="predicted"/>
<dbReference type="GO" id="GO:0006189">
    <property type="term" value="P:'de novo' IMP biosynthetic process"/>
    <property type="evidence" value="ECO:0007669"/>
    <property type="project" value="InterPro"/>
</dbReference>
<sequence>MVVRSADGTVHSYPAVETIYKENVCHLVFATLCSRYPDPSSRAQRVAEATVTTFEGTSEFGVKTFLMEDGNICINEIAPQPHNSSHNTIEACKTSQYENHLQKHPPLCLASPSIMDVALTVPGASTRLYGKVECWKGRKKGYITIIADSDACLHTKLRSLLEVTPGSTPEELKKYPPIPLSPGSGHSDRSSLVGVIMGSDSDLPVMLPAVLLAHRTLARLVEYAHPASPCGLHTIIVGAGAAAHLQGMVTAMTALPVIGVSVKGSSPDGFRARFVAVAKLDKFASSPLRIPAMERII</sequence>
<comment type="pathway">
    <text evidence="1">Purine metabolism; IMP biosynthesis via de novo pathway; 5-amino-1-(5-phospho-D-ribosyl)imidazole-4-carboxylate from 5-amino-1-(5-phospho-D-ribosyl)imidazole (carboxylase route): step 1/1.</text>
</comment>
<keyword evidence="4" id="KW-0547">Nucleotide-binding</keyword>
<dbReference type="SUPFAM" id="SSF56059">
    <property type="entry name" value="Glutathione synthetase ATP-binding domain-like"/>
    <property type="match status" value="1"/>
</dbReference>
<dbReference type="Proteomes" id="UP001175228">
    <property type="component" value="Unassembled WGS sequence"/>
</dbReference>
<dbReference type="Gene3D" id="3.30.470.20">
    <property type="entry name" value="ATP-grasp fold, B domain"/>
    <property type="match status" value="2"/>
</dbReference>
<dbReference type="SUPFAM" id="SSF51246">
    <property type="entry name" value="Rudiment single hybrid motif"/>
    <property type="match status" value="1"/>
</dbReference>
<keyword evidence="8" id="KW-1185">Reference proteome</keyword>
<dbReference type="EC" id="4.1.1.21" evidence="2"/>
<comment type="caution">
    <text evidence="7">The sequence shown here is derived from an EMBL/GenBank/DDBJ whole genome shotgun (WGS) entry which is preliminary data.</text>
</comment>
<evidence type="ECO:0000256" key="2">
    <source>
        <dbReference type="ARBA" id="ARBA00012329"/>
    </source>
</evidence>
<evidence type="ECO:0000256" key="4">
    <source>
        <dbReference type="ARBA" id="ARBA00022741"/>
    </source>
</evidence>
<dbReference type="InterPro" id="IPR003135">
    <property type="entry name" value="ATP-grasp_carboxylate-amine"/>
</dbReference>
<protein>
    <recommendedName>
        <fullName evidence="3">Phosphoribosylaminoimidazole carboxylase</fullName>
        <ecNumber evidence="2">4.1.1.21</ecNumber>
    </recommendedName>
</protein>
<organism evidence="7 8">
    <name type="scientific">Armillaria luteobubalina</name>
    <dbReference type="NCBI Taxonomy" id="153913"/>
    <lineage>
        <taxon>Eukaryota</taxon>
        <taxon>Fungi</taxon>
        <taxon>Dikarya</taxon>
        <taxon>Basidiomycota</taxon>
        <taxon>Agaricomycotina</taxon>
        <taxon>Agaricomycetes</taxon>
        <taxon>Agaricomycetidae</taxon>
        <taxon>Agaricales</taxon>
        <taxon>Marasmiineae</taxon>
        <taxon>Physalacriaceae</taxon>
        <taxon>Armillaria</taxon>
    </lineage>
</organism>
<dbReference type="GO" id="GO:0004638">
    <property type="term" value="F:phosphoribosylaminoimidazole carboxylase activity"/>
    <property type="evidence" value="ECO:0007669"/>
    <property type="project" value="UniProtKB-EC"/>
</dbReference>
<name>A0AA39UVL3_9AGAR</name>
<evidence type="ECO:0000256" key="5">
    <source>
        <dbReference type="ARBA" id="ARBA00022840"/>
    </source>
</evidence>
<dbReference type="SMART" id="SM01001">
    <property type="entry name" value="AIRC"/>
    <property type="match status" value="1"/>
</dbReference>
<feature type="domain" description="PurE" evidence="6">
    <location>
        <begin position="191"/>
        <end position="285"/>
    </location>
</feature>
<evidence type="ECO:0000256" key="1">
    <source>
        <dbReference type="ARBA" id="ARBA00004747"/>
    </source>
</evidence>
<dbReference type="Pfam" id="PF00731">
    <property type="entry name" value="AIRC"/>
    <property type="match status" value="1"/>
</dbReference>
<dbReference type="Pfam" id="PF17769">
    <property type="entry name" value="PurK_C"/>
    <property type="match status" value="1"/>
</dbReference>
<evidence type="ECO:0000313" key="7">
    <source>
        <dbReference type="EMBL" id="KAK0505137.1"/>
    </source>
</evidence>
<dbReference type="AlphaFoldDB" id="A0AA39UVL3"/>
<dbReference type="InterPro" id="IPR040686">
    <property type="entry name" value="PurK_C"/>
</dbReference>
<keyword evidence="5" id="KW-0067">ATP-binding</keyword>